<dbReference type="InterPro" id="IPR025737">
    <property type="entry name" value="FApF"/>
</dbReference>
<gene>
    <name evidence="2" type="ORF">DFP85_105109</name>
</gene>
<feature type="chain" id="PRO_5020489859" evidence="1">
    <location>
        <begin position="26"/>
        <end position="363"/>
    </location>
</feature>
<comment type="caution">
    <text evidence="2">The sequence shown here is derived from an EMBL/GenBank/DDBJ whole genome shotgun (WGS) entry which is preliminary data.</text>
</comment>
<dbReference type="EMBL" id="SNZJ01000005">
    <property type="protein sequence ID" value="TDR55935.1"/>
    <property type="molecule type" value="Genomic_DNA"/>
</dbReference>
<dbReference type="Proteomes" id="UP000295212">
    <property type="component" value="Unassembled WGS sequence"/>
</dbReference>
<keyword evidence="1" id="KW-0732">Signal</keyword>
<evidence type="ECO:0000313" key="2">
    <source>
        <dbReference type="EMBL" id="TDR55935.1"/>
    </source>
</evidence>
<name>A0A4R6ZTG1_9GAMM</name>
<dbReference type="RefSeq" id="WP_243737216.1">
    <property type="nucleotide sequence ID" value="NZ_SNZJ01000005.1"/>
</dbReference>
<organism evidence="2 3">
    <name type="scientific">Halomonas ventosae</name>
    <dbReference type="NCBI Taxonomy" id="229007"/>
    <lineage>
        <taxon>Bacteria</taxon>
        <taxon>Pseudomonadati</taxon>
        <taxon>Pseudomonadota</taxon>
        <taxon>Gammaproteobacteria</taxon>
        <taxon>Oceanospirillales</taxon>
        <taxon>Halomonadaceae</taxon>
        <taxon>Halomonas</taxon>
    </lineage>
</organism>
<sequence length="363" mass="40131">MSSRAKKILYTTGMLSVIGCTPVLAQQSAQDTQIQPVGQEPEEQEARPEIQSIAEYGGVLTPKGRLVLEPEFQYSHESINRMTFEGVEVLSTLLIGVFTAQDVDRDNYTASLTGRLGFTDRLELEMKVPYVYRDESNRVTVSEVDPDFTLDRELSNDALGDIELAAHYQFNRGLDGMPYFIGNLRYKSTTGEGPFDIRRNSAGTPLELSTGTGFHSIEPSITMLLPSAPAVYFANLGYVFHLEDDVNQQVTQDDEDLFIRDVDPGDAVRLSFGMAYSINPKTSFTLGYKNDFIGKTTTEYVNNTTGSSTEVNSQTLNVGSLLLGWSYQMNPDVSVNLGLELGITEDAPDTTLTLRMPIGMDVF</sequence>
<dbReference type="Pfam" id="PF13557">
    <property type="entry name" value="Phenol_MetA_deg"/>
    <property type="match status" value="1"/>
</dbReference>
<evidence type="ECO:0000313" key="3">
    <source>
        <dbReference type="Proteomes" id="UP000295212"/>
    </source>
</evidence>
<accession>A0A4R6ZTG1</accession>
<dbReference type="PROSITE" id="PS51257">
    <property type="entry name" value="PROKAR_LIPOPROTEIN"/>
    <property type="match status" value="1"/>
</dbReference>
<dbReference type="SUPFAM" id="SSF56935">
    <property type="entry name" value="Porins"/>
    <property type="match status" value="1"/>
</dbReference>
<feature type="signal peptide" evidence="1">
    <location>
        <begin position="1"/>
        <end position="25"/>
    </location>
</feature>
<proteinExistence type="predicted"/>
<reference evidence="2 3" key="1">
    <citation type="submission" date="2019-03" db="EMBL/GenBank/DDBJ databases">
        <title>Genomic Encyclopedia of Type Strains, Phase III (KMG-III): the genomes of soil and plant-associated and newly described type strains.</title>
        <authorList>
            <person name="Whitman W."/>
        </authorList>
    </citation>
    <scope>NUCLEOTIDE SEQUENCE [LARGE SCALE GENOMIC DNA]</scope>
    <source>
        <strain evidence="2 3">CECT 5797</strain>
    </source>
</reference>
<dbReference type="AlphaFoldDB" id="A0A4R6ZTG1"/>
<protein>
    <submittedName>
        <fullName evidence="2">Outer membrane putative beta-barrel porin/alpha-amylase</fullName>
    </submittedName>
</protein>
<evidence type="ECO:0000256" key="1">
    <source>
        <dbReference type="SAM" id="SignalP"/>
    </source>
</evidence>